<dbReference type="PROSITE" id="PS50235">
    <property type="entry name" value="USP_3"/>
    <property type="match status" value="1"/>
</dbReference>
<dbReference type="GO" id="GO:0016579">
    <property type="term" value="P:protein deubiquitination"/>
    <property type="evidence" value="ECO:0007669"/>
    <property type="project" value="InterPro"/>
</dbReference>
<evidence type="ECO:0000313" key="3">
    <source>
        <dbReference type="EMBL" id="QTD47680.1"/>
    </source>
</evidence>
<name>A0A8A4TDP5_SULCO</name>
<sequence>MENYNVRQFFRGAQSGTNRLVAKNNKVGDGTNVTSIGSWLGRKVSATLASVVDHTALFFQTMFNTSIVDRIGAENRDTLAHFQASLKTEYGAPIAHRLAQEFNLAQMERNQAPLSSQTVGQVRARALALNDQELTQRSPFVAQGVIPHAELDALRNEFGRDIVEALLMTEFMQNKLEAGMPLSSDRLVDLEAAADKLRSLQKNGCSSDSLCWHAENLLGEVYDFSNLQEAVGICRELGDKLNALRGLQDEPNPFAGIEAVPRGADGRNTDLEYEVYERLLDRTEHLLDNHGQDLPGFHREVLEGVADQLRTAVRGLIIKDVMDQVQSELTVLERSGGSRTREASIEIGVGASMFGVDVGSASSKVTLKYHLETGDDTKVRETNSASLSLSLTLGNDKLASVGAGGSAGIGKGTTYPSLEDYVRSQAEKLLDKHFPQASPARHQKFQGQLKMLGVLSPGDRVNLERQVPPNFVQTLSKNGKGSLALQILRFLNTTEGSKTKTTFTKSIGLQDALREQPDLLASANPNYFSVTWQGERHSKTDGQNLLNAVEYQLTALRGRQDSPSKNLEMAAVREDLRQAMHHLEGEFDHFCHLAKPEEVGKSVLRQQRAAKREIKADRGARTTEAYLEGVIHTFTRLSQLYQMTFADHQSPETQDAGFARNLERFGKKLMMPPLDIKPSKLPSRKMVMQGTNDEVSNTFQVKLWGSIEMSATVRFNHIENDANPDNDGDYIGLELAVSGGTSLMDILSGLEGSKNFKGFFEAMMGHKEAESAGLDFGKPVIDFSEVDSELFNMNLKAGAKIQMSFIKSEEGYRLQYTRLSATEQRGIEVPSVPIPIAPGGDLRLGLAASSGSSRNLTERLGTDTLTYIQTKFNNWANDGELDKGKWDQFVTSHRNQFSKIFQNIAYRDGNIRKEILANFRDMGQEHMDPEFDRAMRDFASNPRFEGAFDRAKAALTKYLMSQNERLYAPETARRFTVKSKRTIRGRIAKHLSLNLFHRGRPKTAPSNPLHGSDAANATQKGNPTKESNRRRGSSIDEVGGLAFEATGPIRNHGIPNVTHNNCFLSASLNVIASTPTYRQLFEPETIEANREAIEREFPDLDFADVRRLGAAIRTIVDPVQDNQPAERLNQAVRDILQAMDRLGLLPPARNPEVSAIEAQHDASEVLFARLMPLFDPNGTLTVGEFTTTTYDVDRMRPIRSNDPEQYTDVSGNPRVTDMTRSYVLRLPIGQARSLQDALDRYQSAEALRGVRARNGMQALEGPATRSIQAFGAPPVLNFALGRDSGLGQKDDHDVEIPDTIQFGGETYQLRAAVLHHGDSLDAGHYTTMRHDAEGWTHRDDSRVIPLTDPNQGQNQRALNKGFFFTYVRLDRDEH</sequence>
<dbReference type="GO" id="GO:0004843">
    <property type="term" value="F:cysteine-type deubiquitinase activity"/>
    <property type="evidence" value="ECO:0007669"/>
    <property type="project" value="InterPro"/>
</dbReference>
<protein>
    <recommendedName>
        <fullName evidence="2">USP domain-containing protein</fullName>
    </recommendedName>
</protein>
<reference evidence="3" key="1">
    <citation type="submission" date="2021-03" db="EMBL/GenBank/DDBJ databases">
        <title>Acanthopleuribacteraceae sp. M133.</title>
        <authorList>
            <person name="Wang G."/>
        </authorList>
    </citation>
    <scope>NUCLEOTIDE SEQUENCE</scope>
    <source>
        <strain evidence="3">M133</strain>
    </source>
</reference>
<dbReference type="Pfam" id="PF00443">
    <property type="entry name" value="UCH"/>
    <property type="match status" value="1"/>
</dbReference>
<dbReference type="RefSeq" id="WP_237377347.1">
    <property type="nucleotide sequence ID" value="NZ_CP071793.1"/>
</dbReference>
<evidence type="ECO:0000256" key="1">
    <source>
        <dbReference type="SAM" id="MobiDB-lite"/>
    </source>
</evidence>
<dbReference type="InterPro" id="IPR001394">
    <property type="entry name" value="Peptidase_C19_UCH"/>
</dbReference>
<dbReference type="InterPro" id="IPR038765">
    <property type="entry name" value="Papain-like_cys_pep_sf"/>
</dbReference>
<dbReference type="KEGG" id="scor:J3U87_18975"/>
<accession>A0A8A4TDP5</accession>
<dbReference type="PANTHER" id="PTHR24006">
    <property type="entry name" value="UBIQUITIN CARBOXYL-TERMINAL HYDROLASE"/>
    <property type="match status" value="1"/>
</dbReference>
<dbReference type="InterPro" id="IPR050164">
    <property type="entry name" value="Peptidase_C19"/>
</dbReference>
<dbReference type="SUPFAM" id="SSF54001">
    <property type="entry name" value="Cysteine proteinases"/>
    <property type="match status" value="1"/>
</dbReference>
<dbReference type="Gene3D" id="3.90.70.10">
    <property type="entry name" value="Cysteine proteinases"/>
    <property type="match status" value="1"/>
</dbReference>
<keyword evidence="4" id="KW-1185">Reference proteome</keyword>
<gene>
    <name evidence="3" type="ORF">J3U87_18975</name>
</gene>
<proteinExistence type="predicted"/>
<dbReference type="GO" id="GO:0005829">
    <property type="term" value="C:cytosol"/>
    <property type="evidence" value="ECO:0007669"/>
    <property type="project" value="TreeGrafter"/>
</dbReference>
<dbReference type="PANTHER" id="PTHR24006:SF937">
    <property type="entry name" value="UBIQUITIN CARBOXYL-TERMINAL HYDROLASE"/>
    <property type="match status" value="1"/>
</dbReference>
<dbReference type="CDD" id="cd02257">
    <property type="entry name" value="Peptidase_C19"/>
    <property type="match status" value="1"/>
</dbReference>
<dbReference type="EMBL" id="CP071793">
    <property type="protein sequence ID" value="QTD47680.1"/>
    <property type="molecule type" value="Genomic_DNA"/>
</dbReference>
<evidence type="ECO:0000313" key="4">
    <source>
        <dbReference type="Proteomes" id="UP000663929"/>
    </source>
</evidence>
<feature type="compositionally biased region" description="Polar residues" evidence="1">
    <location>
        <begin position="1015"/>
        <end position="1025"/>
    </location>
</feature>
<feature type="region of interest" description="Disordered" evidence="1">
    <location>
        <begin position="997"/>
        <end position="1036"/>
    </location>
</feature>
<dbReference type="Proteomes" id="UP000663929">
    <property type="component" value="Chromosome"/>
</dbReference>
<evidence type="ECO:0000259" key="2">
    <source>
        <dbReference type="PROSITE" id="PS50235"/>
    </source>
</evidence>
<dbReference type="InterPro" id="IPR028889">
    <property type="entry name" value="USP"/>
</dbReference>
<feature type="domain" description="USP" evidence="2">
    <location>
        <begin position="1052"/>
        <end position="1369"/>
    </location>
</feature>
<organism evidence="3 4">
    <name type="scientific">Sulfidibacter corallicola</name>
    <dbReference type="NCBI Taxonomy" id="2818388"/>
    <lineage>
        <taxon>Bacteria</taxon>
        <taxon>Pseudomonadati</taxon>
        <taxon>Acidobacteriota</taxon>
        <taxon>Holophagae</taxon>
        <taxon>Acanthopleuribacterales</taxon>
        <taxon>Acanthopleuribacteraceae</taxon>
        <taxon>Sulfidibacter</taxon>
    </lineage>
</organism>